<protein>
    <submittedName>
        <fullName evidence="1">Uncharacterized protein</fullName>
    </submittedName>
</protein>
<evidence type="ECO:0000313" key="2">
    <source>
        <dbReference type="Proteomes" id="UP000629420"/>
    </source>
</evidence>
<proteinExistence type="predicted"/>
<keyword evidence="2" id="KW-1185">Reference proteome</keyword>
<dbReference type="EMBL" id="CP068439">
    <property type="protein sequence ID" value="QQX75611.1"/>
    <property type="molecule type" value="Genomic_DNA"/>
</dbReference>
<sequence length="118" mass="14645">MDNNKITEFQKITERLQKIRKNLFEEWKLKYPSHYRLESSASEIMELLKETKIEDEEFEFWKSWKIREMDIFIADLVGELHHDYEKRLKRYHGKWSKEKEKIDTLIAEFKQKFGNRTE</sequence>
<organism evidence="1 2">
    <name type="scientific">Aequorivita iocasae</name>
    <dbReference type="NCBI Taxonomy" id="2803865"/>
    <lineage>
        <taxon>Bacteria</taxon>
        <taxon>Pseudomonadati</taxon>
        <taxon>Bacteroidota</taxon>
        <taxon>Flavobacteriia</taxon>
        <taxon>Flavobacteriales</taxon>
        <taxon>Flavobacteriaceae</taxon>
        <taxon>Aequorivita</taxon>
    </lineage>
</organism>
<evidence type="ECO:0000313" key="1">
    <source>
        <dbReference type="EMBL" id="QQX75611.1"/>
    </source>
</evidence>
<reference evidence="1 2" key="1">
    <citation type="submission" date="2021-01" db="EMBL/GenBank/DDBJ databases">
        <title>Aequorivita sp. strain KX20305, a bacterium isolated from the sediment collected at a cold seep field in South China Sea.</title>
        <authorList>
            <person name="Zhang H."/>
            <person name="Li C."/>
        </authorList>
    </citation>
    <scope>NUCLEOTIDE SEQUENCE [LARGE SCALE GENOMIC DNA]</scope>
    <source>
        <strain evidence="1 2">KX20305</strain>
    </source>
</reference>
<accession>A0ABX7DPU5</accession>
<dbReference type="RefSeq" id="WP_202335425.1">
    <property type="nucleotide sequence ID" value="NZ_CP068439.1"/>
</dbReference>
<dbReference type="Proteomes" id="UP000629420">
    <property type="component" value="Chromosome"/>
</dbReference>
<name>A0ABX7DPU5_9FLAO</name>
<gene>
    <name evidence="1" type="ORF">JK629_09665</name>
</gene>